<evidence type="ECO:0000256" key="2">
    <source>
        <dbReference type="ARBA" id="ARBA00022737"/>
    </source>
</evidence>
<dbReference type="Gene3D" id="3.30.710.10">
    <property type="entry name" value="Potassium Channel Kv1.1, Chain A"/>
    <property type="match status" value="1"/>
</dbReference>
<proteinExistence type="predicted"/>
<dbReference type="SUPFAM" id="SSF50985">
    <property type="entry name" value="RCC1/BLIP-II"/>
    <property type="match status" value="1"/>
</dbReference>
<comment type="caution">
    <text evidence="5">The sequence shown here is derived from an EMBL/GenBank/DDBJ whole genome shotgun (WGS) entry which is preliminary data.</text>
</comment>
<dbReference type="PROSITE" id="PS50012">
    <property type="entry name" value="RCC1_3"/>
    <property type="match status" value="1"/>
</dbReference>
<dbReference type="Pfam" id="PF03931">
    <property type="entry name" value="Skp1_POZ"/>
    <property type="match status" value="1"/>
</dbReference>
<organism evidence="5 6">
    <name type="scientific">Crotalaria pallida</name>
    <name type="common">Smooth rattlebox</name>
    <name type="synonym">Crotalaria striata</name>
    <dbReference type="NCBI Taxonomy" id="3830"/>
    <lineage>
        <taxon>Eukaryota</taxon>
        <taxon>Viridiplantae</taxon>
        <taxon>Streptophyta</taxon>
        <taxon>Embryophyta</taxon>
        <taxon>Tracheophyta</taxon>
        <taxon>Spermatophyta</taxon>
        <taxon>Magnoliopsida</taxon>
        <taxon>eudicotyledons</taxon>
        <taxon>Gunneridae</taxon>
        <taxon>Pentapetalae</taxon>
        <taxon>rosids</taxon>
        <taxon>fabids</taxon>
        <taxon>Fabales</taxon>
        <taxon>Fabaceae</taxon>
        <taxon>Papilionoideae</taxon>
        <taxon>50 kb inversion clade</taxon>
        <taxon>genistoids sensu lato</taxon>
        <taxon>core genistoids</taxon>
        <taxon>Crotalarieae</taxon>
        <taxon>Crotalaria</taxon>
    </lineage>
</organism>
<comment type="pathway">
    <text evidence="1">Protein modification; protein ubiquitination.</text>
</comment>
<reference evidence="5 6" key="1">
    <citation type="submission" date="2024-01" db="EMBL/GenBank/DDBJ databases">
        <title>The genomes of 5 underutilized Papilionoideae crops provide insights into root nodulation and disease resistanc.</title>
        <authorList>
            <person name="Yuan L."/>
        </authorList>
    </citation>
    <scope>NUCLEOTIDE SEQUENCE [LARGE SCALE GENOMIC DNA]</scope>
    <source>
        <strain evidence="5">ZHUSHIDOU_FW_LH</strain>
        <tissue evidence="5">Leaf</tissue>
    </source>
</reference>
<evidence type="ECO:0000256" key="1">
    <source>
        <dbReference type="ARBA" id="ARBA00004906"/>
    </source>
</evidence>
<dbReference type="PANTHER" id="PTHR22870">
    <property type="entry name" value="REGULATOR OF CHROMOSOME CONDENSATION"/>
    <property type="match status" value="1"/>
</dbReference>
<dbReference type="PANTHER" id="PTHR22870:SF360">
    <property type="entry name" value="ULTRAVIOLET-B RECEPTOR UVR8"/>
    <property type="match status" value="1"/>
</dbReference>
<evidence type="ECO:0000259" key="4">
    <source>
        <dbReference type="Pfam" id="PF03931"/>
    </source>
</evidence>
<dbReference type="GO" id="GO:0006511">
    <property type="term" value="P:ubiquitin-dependent protein catabolic process"/>
    <property type="evidence" value="ECO:0007669"/>
    <property type="project" value="InterPro"/>
</dbReference>
<accession>A0AAN9P980</accession>
<dbReference type="InterPro" id="IPR016073">
    <property type="entry name" value="Skp1_comp_POZ"/>
</dbReference>
<gene>
    <name evidence="5" type="ORF">RIF29_03296</name>
</gene>
<name>A0AAN9P980_CROPI</name>
<sequence>MMMGGGGDSKKTTISLKPIVGVQCHDDVRIIEVPPSIAKHMQTIQAFIEDDSFDASSTVIPLSNVTVYQLDKIFEYLNFYETPRKASMVEPHPVVEVTAAIDDISVDGTKVTTALYSIHSIAGLRIKQIACGDSHCLAVTIEKEVLRFGVPIKMAAAGVEHSVSITEDEDLYGWGWGQYGNLGLGDRNDRFIPEKVTVDGNKLAMVACGWRHTISVSSSGGIYTHMDGENMAI</sequence>
<dbReference type="InterPro" id="IPR011333">
    <property type="entry name" value="SKP1/BTB/POZ_sf"/>
</dbReference>
<dbReference type="AlphaFoldDB" id="A0AAN9P980"/>
<dbReference type="SUPFAM" id="SSF54695">
    <property type="entry name" value="POZ domain"/>
    <property type="match status" value="1"/>
</dbReference>
<evidence type="ECO:0000313" key="5">
    <source>
        <dbReference type="EMBL" id="KAK7289566.1"/>
    </source>
</evidence>
<dbReference type="InterPro" id="IPR051210">
    <property type="entry name" value="Ub_ligase/GEF_domain"/>
</dbReference>
<dbReference type="InterPro" id="IPR000408">
    <property type="entry name" value="Reg_chr_condens"/>
</dbReference>
<protein>
    <recommendedName>
        <fullName evidence="4">SKP1 component POZ domain-containing protein</fullName>
    </recommendedName>
</protein>
<keyword evidence="6" id="KW-1185">Reference proteome</keyword>
<dbReference type="Gene3D" id="2.130.10.30">
    <property type="entry name" value="Regulator of chromosome condensation 1/beta-lactamase-inhibitor protein II"/>
    <property type="match status" value="1"/>
</dbReference>
<dbReference type="PROSITE" id="PS00626">
    <property type="entry name" value="RCC1_2"/>
    <property type="match status" value="2"/>
</dbReference>
<evidence type="ECO:0000313" key="6">
    <source>
        <dbReference type="Proteomes" id="UP001372338"/>
    </source>
</evidence>
<evidence type="ECO:0000256" key="3">
    <source>
        <dbReference type="PROSITE-ProRule" id="PRU00235"/>
    </source>
</evidence>
<dbReference type="Proteomes" id="UP001372338">
    <property type="component" value="Unassembled WGS sequence"/>
</dbReference>
<dbReference type="Pfam" id="PF00415">
    <property type="entry name" value="RCC1"/>
    <property type="match status" value="1"/>
</dbReference>
<dbReference type="InterPro" id="IPR009091">
    <property type="entry name" value="RCC1/BLIP-II"/>
</dbReference>
<feature type="domain" description="SKP1 component POZ" evidence="4">
    <location>
        <begin position="27"/>
        <end position="81"/>
    </location>
</feature>
<feature type="repeat" description="RCC1" evidence="3">
    <location>
        <begin position="169"/>
        <end position="219"/>
    </location>
</feature>
<keyword evidence="2" id="KW-0677">Repeat</keyword>
<dbReference type="EMBL" id="JAYWIO010000001">
    <property type="protein sequence ID" value="KAK7289566.1"/>
    <property type="molecule type" value="Genomic_DNA"/>
</dbReference>